<reference evidence="1" key="2">
    <citation type="submission" date="2020-11" db="EMBL/GenBank/DDBJ databases">
        <authorList>
            <person name="McCartney M.A."/>
            <person name="Auch B."/>
            <person name="Kono T."/>
            <person name="Mallez S."/>
            <person name="Becker A."/>
            <person name="Gohl D.M."/>
            <person name="Silverstein K.A.T."/>
            <person name="Koren S."/>
            <person name="Bechman K.B."/>
            <person name="Herman A."/>
            <person name="Abrahante J.E."/>
            <person name="Garbe J."/>
        </authorList>
    </citation>
    <scope>NUCLEOTIDE SEQUENCE</scope>
    <source>
        <strain evidence="1">Duluth1</strain>
        <tissue evidence="1">Whole animal</tissue>
    </source>
</reference>
<proteinExistence type="predicted"/>
<comment type="caution">
    <text evidence="1">The sequence shown here is derived from an EMBL/GenBank/DDBJ whole genome shotgun (WGS) entry which is preliminary data.</text>
</comment>
<evidence type="ECO:0000313" key="2">
    <source>
        <dbReference type="Proteomes" id="UP000828390"/>
    </source>
</evidence>
<dbReference type="AlphaFoldDB" id="A0A9D4G3H6"/>
<protein>
    <submittedName>
        <fullName evidence="1">Uncharacterized protein</fullName>
    </submittedName>
</protein>
<organism evidence="1 2">
    <name type="scientific">Dreissena polymorpha</name>
    <name type="common">Zebra mussel</name>
    <name type="synonym">Mytilus polymorpha</name>
    <dbReference type="NCBI Taxonomy" id="45954"/>
    <lineage>
        <taxon>Eukaryota</taxon>
        <taxon>Metazoa</taxon>
        <taxon>Spiralia</taxon>
        <taxon>Lophotrochozoa</taxon>
        <taxon>Mollusca</taxon>
        <taxon>Bivalvia</taxon>
        <taxon>Autobranchia</taxon>
        <taxon>Heteroconchia</taxon>
        <taxon>Euheterodonta</taxon>
        <taxon>Imparidentia</taxon>
        <taxon>Neoheterodontei</taxon>
        <taxon>Myida</taxon>
        <taxon>Dreissenoidea</taxon>
        <taxon>Dreissenidae</taxon>
        <taxon>Dreissena</taxon>
    </lineage>
</organism>
<gene>
    <name evidence="1" type="ORF">DPMN_135210</name>
</gene>
<name>A0A9D4G3H6_DREPO</name>
<evidence type="ECO:0000313" key="1">
    <source>
        <dbReference type="EMBL" id="KAH3806882.1"/>
    </source>
</evidence>
<reference evidence="1" key="1">
    <citation type="journal article" date="2019" name="bioRxiv">
        <title>The Genome of the Zebra Mussel, Dreissena polymorpha: A Resource for Invasive Species Research.</title>
        <authorList>
            <person name="McCartney M.A."/>
            <person name="Auch B."/>
            <person name="Kono T."/>
            <person name="Mallez S."/>
            <person name="Zhang Y."/>
            <person name="Obille A."/>
            <person name="Becker A."/>
            <person name="Abrahante J.E."/>
            <person name="Garbe J."/>
            <person name="Badalamenti J.P."/>
            <person name="Herman A."/>
            <person name="Mangelson H."/>
            <person name="Liachko I."/>
            <person name="Sullivan S."/>
            <person name="Sone E.D."/>
            <person name="Koren S."/>
            <person name="Silverstein K.A.T."/>
            <person name="Beckman K.B."/>
            <person name="Gohl D.M."/>
        </authorList>
    </citation>
    <scope>NUCLEOTIDE SEQUENCE</scope>
    <source>
        <strain evidence="1">Duluth1</strain>
        <tissue evidence="1">Whole animal</tissue>
    </source>
</reference>
<sequence length="72" mass="8203">MGAANMRVLNHFLTVNEIERSDVEFYLAYTTQIFEFAESFEWNSVMNFDYHSKPNIALSGEHTPHGTSNASS</sequence>
<keyword evidence="2" id="KW-1185">Reference proteome</keyword>
<accession>A0A9D4G3H6</accession>
<dbReference type="EMBL" id="JAIWYP010000006">
    <property type="protein sequence ID" value="KAH3806882.1"/>
    <property type="molecule type" value="Genomic_DNA"/>
</dbReference>
<dbReference type="Proteomes" id="UP000828390">
    <property type="component" value="Unassembled WGS sequence"/>
</dbReference>